<sequence length="92" mass="9930">MTRIVSGSTPVCSGNVKMAKKRASGPLTVQAQRLQIEKVPVSAHELHYTANKAVSENLKKKTFLPYKQGFFGRLAFNPAAHALGNGFGTSSR</sequence>
<protein>
    <submittedName>
        <fullName evidence="1">Uncharacterized protein</fullName>
    </submittedName>
</protein>
<dbReference type="AlphaFoldDB" id="A0A9Q0SR23"/>
<evidence type="ECO:0000313" key="2">
    <source>
        <dbReference type="Proteomes" id="UP001151532"/>
    </source>
</evidence>
<comment type="caution">
    <text evidence="1">The sequence shown here is derived from an EMBL/GenBank/DDBJ whole genome shotgun (WGS) entry which is preliminary data.</text>
</comment>
<dbReference type="PANTHER" id="PTHR33095:SF14">
    <property type="entry name" value="AR781"/>
    <property type="match status" value="1"/>
</dbReference>
<keyword evidence="2" id="KW-1185">Reference proteome</keyword>
<reference evidence="1" key="1">
    <citation type="submission" date="2022-11" db="EMBL/GenBank/DDBJ databases">
        <authorList>
            <person name="Hyden B.L."/>
            <person name="Feng K."/>
            <person name="Yates T."/>
            <person name="Jawdy S."/>
            <person name="Smart L.B."/>
            <person name="Muchero W."/>
        </authorList>
    </citation>
    <scope>NUCLEOTIDE SEQUENCE</scope>
    <source>
        <tissue evidence="1">Shoot tip</tissue>
    </source>
</reference>
<dbReference type="EMBL" id="JAPFFK010000019">
    <property type="protein sequence ID" value="KAJ6685925.1"/>
    <property type="molecule type" value="Genomic_DNA"/>
</dbReference>
<proteinExistence type="predicted"/>
<evidence type="ECO:0000313" key="1">
    <source>
        <dbReference type="EMBL" id="KAJ6685925.1"/>
    </source>
</evidence>
<name>A0A9Q0SR23_SALPP</name>
<gene>
    <name evidence="1" type="ORF">OIU79_015853</name>
</gene>
<dbReference type="PANTHER" id="PTHR33095">
    <property type="entry name" value="OS07G0619500 PROTEIN"/>
    <property type="match status" value="1"/>
</dbReference>
<accession>A0A9Q0SR23</accession>
<dbReference type="InterPro" id="IPR012442">
    <property type="entry name" value="DUF1645_plant"/>
</dbReference>
<dbReference type="OrthoDB" id="667051at2759"/>
<dbReference type="Proteomes" id="UP001151532">
    <property type="component" value="Chromosome 2"/>
</dbReference>
<organism evidence="1 2">
    <name type="scientific">Salix purpurea</name>
    <name type="common">Purple osier willow</name>
    <dbReference type="NCBI Taxonomy" id="77065"/>
    <lineage>
        <taxon>Eukaryota</taxon>
        <taxon>Viridiplantae</taxon>
        <taxon>Streptophyta</taxon>
        <taxon>Embryophyta</taxon>
        <taxon>Tracheophyta</taxon>
        <taxon>Spermatophyta</taxon>
        <taxon>Magnoliopsida</taxon>
        <taxon>eudicotyledons</taxon>
        <taxon>Gunneridae</taxon>
        <taxon>Pentapetalae</taxon>
        <taxon>rosids</taxon>
        <taxon>fabids</taxon>
        <taxon>Malpighiales</taxon>
        <taxon>Salicaceae</taxon>
        <taxon>Saliceae</taxon>
        <taxon>Salix</taxon>
    </lineage>
</organism>
<reference evidence="1" key="2">
    <citation type="journal article" date="2023" name="Int. J. Mol. Sci.">
        <title>De Novo Assembly and Annotation of 11 Diverse Shrub Willow (Salix) Genomes Reveals Novel Gene Organization in Sex-Linked Regions.</title>
        <authorList>
            <person name="Hyden B."/>
            <person name="Feng K."/>
            <person name="Yates T.B."/>
            <person name="Jawdy S."/>
            <person name="Cereghino C."/>
            <person name="Smart L.B."/>
            <person name="Muchero W."/>
        </authorList>
    </citation>
    <scope>NUCLEOTIDE SEQUENCE</scope>
    <source>
        <tissue evidence="1">Shoot tip</tissue>
    </source>
</reference>
<dbReference type="Pfam" id="PF07816">
    <property type="entry name" value="DUF1645"/>
    <property type="match status" value="1"/>
</dbReference>